<dbReference type="EMBL" id="RWGY01000004">
    <property type="protein sequence ID" value="TVU45252.1"/>
    <property type="molecule type" value="Genomic_DNA"/>
</dbReference>
<reference evidence="2 3" key="1">
    <citation type="journal article" date="2019" name="Sci. Rep.">
        <title>A high-quality genome of Eragrostis curvula grass provides insights into Poaceae evolution and supports new strategies to enhance forage quality.</title>
        <authorList>
            <person name="Carballo J."/>
            <person name="Santos B.A.C.M."/>
            <person name="Zappacosta D."/>
            <person name="Garbus I."/>
            <person name="Selva J.P."/>
            <person name="Gallo C.A."/>
            <person name="Diaz A."/>
            <person name="Albertini E."/>
            <person name="Caccamo M."/>
            <person name="Echenique V."/>
        </authorList>
    </citation>
    <scope>NUCLEOTIDE SEQUENCE [LARGE SCALE GENOMIC DNA]</scope>
    <source>
        <strain evidence="3">cv. Victoria</strain>
        <tissue evidence="2">Leaf</tissue>
    </source>
</reference>
<dbReference type="Gramene" id="TVU45252">
    <property type="protein sequence ID" value="TVU45252"/>
    <property type="gene ID" value="EJB05_04732"/>
</dbReference>
<evidence type="ECO:0000256" key="1">
    <source>
        <dbReference type="SAM" id="MobiDB-lite"/>
    </source>
</evidence>
<comment type="caution">
    <text evidence="2">The sequence shown here is derived from an EMBL/GenBank/DDBJ whole genome shotgun (WGS) entry which is preliminary data.</text>
</comment>
<feature type="region of interest" description="Disordered" evidence="1">
    <location>
        <begin position="206"/>
        <end position="225"/>
    </location>
</feature>
<evidence type="ECO:0000313" key="2">
    <source>
        <dbReference type="EMBL" id="TVU45252.1"/>
    </source>
</evidence>
<evidence type="ECO:0000313" key="3">
    <source>
        <dbReference type="Proteomes" id="UP000324897"/>
    </source>
</evidence>
<accession>A0A5J9W969</accession>
<name>A0A5J9W969_9POAL</name>
<dbReference type="OrthoDB" id="678556at2759"/>
<dbReference type="Proteomes" id="UP000324897">
    <property type="component" value="Chromosome 5"/>
</dbReference>
<keyword evidence="3" id="KW-1185">Reference proteome</keyword>
<dbReference type="AlphaFoldDB" id="A0A5J9W969"/>
<proteinExistence type="predicted"/>
<sequence length="243" mass="26987">MKNCEGDYLKSEINSGHILFPVCPFASSKPHRADLEIKSVADEDHRVNGPPDEPHFSCFSYHYYLSYFWANDKATRIALGIKEFGDIRSKYMAECGEKEGADTWIRSFNFSVIDDWRAWHLDGQAAGRPLRPHKSSLVAARVHSTSLPGRFHPAVAGLHDAANALVGWTEQPAEANSTAWIGDGVARLGRVLAGLTDLLHHPQAAAQDPLLRRPRQQQQHGDKAAPWAERLLDDLLLLADAHA</sequence>
<protein>
    <submittedName>
        <fullName evidence="2">Uncharacterized protein</fullName>
    </submittedName>
</protein>
<feature type="non-terminal residue" evidence="2">
    <location>
        <position position="1"/>
    </location>
</feature>
<organism evidence="2 3">
    <name type="scientific">Eragrostis curvula</name>
    <name type="common">weeping love grass</name>
    <dbReference type="NCBI Taxonomy" id="38414"/>
    <lineage>
        <taxon>Eukaryota</taxon>
        <taxon>Viridiplantae</taxon>
        <taxon>Streptophyta</taxon>
        <taxon>Embryophyta</taxon>
        <taxon>Tracheophyta</taxon>
        <taxon>Spermatophyta</taxon>
        <taxon>Magnoliopsida</taxon>
        <taxon>Liliopsida</taxon>
        <taxon>Poales</taxon>
        <taxon>Poaceae</taxon>
        <taxon>PACMAD clade</taxon>
        <taxon>Chloridoideae</taxon>
        <taxon>Eragrostideae</taxon>
        <taxon>Eragrostidinae</taxon>
        <taxon>Eragrostis</taxon>
    </lineage>
</organism>
<gene>
    <name evidence="2" type="ORF">EJB05_04732</name>
</gene>